<evidence type="ECO:0000256" key="12">
    <source>
        <dbReference type="SAM" id="Phobius"/>
    </source>
</evidence>
<dbReference type="PANTHER" id="PTHR45436">
    <property type="entry name" value="SENSOR HISTIDINE KINASE YKOH"/>
    <property type="match status" value="1"/>
</dbReference>
<dbReference type="SMART" id="SM00388">
    <property type="entry name" value="HisKA"/>
    <property type="match status" value="1"/>
</dbReference>
<dbReference type="InterPro" id="IPR036890">
    <property type="entry name" value="HATPase_C_sf"/>
</dbReference>
<keyword evidence="8 12" id="KW-1133">Transmembrane helix</keyword>
<evidence type="ECO:0000256" key="4">
    <source>
        <dbReference type="ARBA" id="ARBA00022553"/>
    </source>
</evidence>
<dbReference type="InterPro" id="IPR003661">
    <property type="entry name" value="HisK_dim/P_dom"/>
</dbReference>
<dbReference type="SUPFAM" id="SSF158472">
    <property type="entry name" value="HAMP domain-like"/>
    <property type="match status" value="1"/>
</dbReference>
<keyword evidence="4" id="KW-0597">Phosphoprotein</keyword>
<dbReference type="InterPro" id="IPR003594">
    <property type="entry name" value="HATPase_dom"/>
</dbReference>
<evidence type="ECO:0000256" key="3">
    <source>
        <dbReference type="ARBA" id="ARBA00012438"/>
    </source>
</evidence>
<dbReference type="PRINTS" id="PR00344">
    <property type="entry name" value="BCTRLSENSOR"/>
</dbReference>
<dbReference type="Pfam" id="PF00672">
    <property type="entry name" value="HAMP"/>
    <property type="match status" value="1"/>
</dbReference>
<evidence type="ECO:0000256" key="9">
    <source>
        <dbReference type="ARBA" id="ARBA00023012"/>
    </source>
</evidence>
<evidence type="ECO:0000256" key="7">
    <source>
        <dbReference type="ARBA" id="ARBA00022777"/>
    </source>
</evidence>
<evidence type="ECO:0000256" key="8">
    <source>
        <dbReference type="ARBA" id="ARBA00022989"/>
    </source>
</evidence>
<dbReference type="Pfam" id="PF00512">
    <property type="entry name" value="HisKA"/>
    <property type="match status" value="1"/>
</dbReference>
<keyword evidence="7 15" id="KW-0418">Kinase</keyword>
<dbReference type="RefSeq" id="WP_067475321.1">
    <property type="nucleotide sequence ID" value="NZ_CP015961.1"/>
</dbReference>
<accession>A0A173LHG4</accession>
<dbReference type="InterPro" id="IPR036097">
    <property type="entry name" value="HisK_dim/P_sf"/>
</dbReference>
<keyword evidence="6 12" id="KW-0812">Transmembrane</keyword>
<dbReference type="SMART" id="SM00304">
    <property type="entry name" value="HAMP"/>
    <property type="match status" value="1"/>
</dbReference>
<dbReference type="InterPro" id="IPR004358">
    <property type="entry name" value="Sig_transdc_His_kin-like_C"/>
</dbReference>
<protein>
    <recommendedName>
        <fullName evidence="3">histidine kinase</fullName>
        <ecNumber evidence="3">2.7.13.3</ecNumber>
    </recommendedName>
</protein>
<evidence type="ECO:0000256" key="10">
    <source>
        <dbReference type="ARBA" id="ARBA00023136"/>
    </source>
</evidence>
<evidence type="ECO:0000259" key="13">
    <source>
        <dbReference type="PROSITE" id="PS50109"/>
    </source>
</evidence>
<dbReference type="SUPFAM" id="SSF47384">
    <property type="entry name" value="Homodimeric domain of signal transducing histidine kinase"/>
    <property type="match status" value="1"/>
</dbReference>
<evidence type="ECO:0000256" key="11">
    <source>
        <dbReference type="SAM" id="MobiDB-lite"/>
    </source>
</evidence>
<dbReference type="EMBL" id="CP015961">
    <property type="protein sequence ID" value="ANI90978.1"/>
    <property type="molecule type" value="Genomic_DNA"/>
</dbReference>
<dbReference type="Pfam" id="PF02518">
    <property type="entry name" value="HATPase_c"/>
    <property type="match status" value="1"/>
</dbReference>
<dbReference type="InterPro" id="IPR003660">
    <property type="entry name" value="HAMP_dom"/>
</dbReference>
<dbReference type="PANTHER" id="PTHR45436:SF5">
    <property type="entry name" value="SENSOR HISTIDINE KINASE TRCS"/>
    <property type="match status" value="1"/>
</dbReference>
<dbReference type="EC" id="2.7.13.3" evidence="3"/>
<dbReference type="Gene3D" id="6.10.340.10">
    <property type="match status" value="1"/>
</dbReference>
<keyword evidence="10 12" id="KW-0472">Membrane</keyword>
<dbReference type="SUPFAM" id="SSF55874">
    <property type="entry name" value="ATPase domain of HSP90 chaperone/DNA topoisomerase II/histidine kinase"/>
    <property type="match status" value="1"/>
</dbReference>
<dbReference type="FunFam" id="1.10.287.130:FF:000001">
    <property type="entry name" value="Two-component sensor histidine kinase"/>
    <property type="match status" value="1"/>
</dbReference>
<evidence type="ECO:0000313" key="16">
    <source>
        <dbReference type="Proteomes" id="UP000186104"/>
    </source>
</evidence>
<reference evidence="15 16" key="1">
    <citation type="submission" date="2016-06" db="EMBL/GenBank/DDBJ databases">
        <title>Complete genome sequence of a saline-alkali tolerant type strain Dietzia timorensis ID05-A0528T.</title>
        <authorList>
            <person name="Wu X."/>
        </authorList>
    </citation>
    <scope>NUCLEOTIDE SEQUENCE [LARGE SCALE GENOMIC DNA]</scope>
    <source>
        <strain evidence="15 16">ID05-A0528</strain>
    </source>
</reference>
<dbReference type="PROSITE" id="PS50109">
    <property type="entry name" value="HIS_KIN"/>
    <property type="match status" value="1"/>
</dbReference>
<feature type="compositionally biased region" description="Low complexity" evidence="11">
    <location>
        <begin position="66"/>
        <end position="77"/>
    </location>
</feature>
<dbReference type="Gene3D" id="3.30.565.10">
    <property type="entry name" value="Histidine kinase-like ATPase, C-terminal domain"/>
    <property type="match status" value="1"/>
</dbReference>
<keyword evidence="16" id="KW-1185">Reference proteome</keyword>
<evidence type="ECO:0000313" key="15">
    <source>
        <dbReference type="EMBL" id="ANI90978.1"/>
    </source>
</evidence>
<feature type="transmembrane region" description="Helical" evidence="12">
    <location>
        <begin position="167"/>
        <end position="185"/>
    </location>
</feature>
<proteinExistence type="predicted"/>
<comment type="catalytic activity">
    <reaction evidence="1">
        <text>ATP + protein L-histidine = ADP + protein N-phospho-L-histidine.</text>
        <dbReference type="EC" id="2.7.13.3"/>
    </reaction>
</comment>
<name>A0A173LHG4_9ACTN</name>
<dbReference type="KEGG" id="dtm:BJL86_0167"/>
<feature type="domain" description="HAMP" evidence="14">
    <location>
        <begin position="186"/>
        <end position="239"/>
    </location>
</feature>
<dbReference type="CDD" id="cd00082">
    <property type="entry name" value="HisKA"/>
    <property type="match status" value="1"/>
</dbReference>
<dbReference type="AlphaFoldDB" id="A0A173LHG4"/>
<evidence type="ECO:0000256" key="5">
    <source>
        <dbReference type="ARBA" id="ARBA00022679"/>
    </source>
</evidence>
<dbReference type="GO" id="GO:0005886">
    <property type="term" value="C:plasma membrane"/>
    <property type="evidence" value="ECO:0007669"/>
    <property type="project" value="UniProtKB-SubCell"/>
</dbReference>
<dbReference type="STRING" id="499555.BJL86_0167"/>
<dbReference type="SMART" id="SM00387">
    <property type="entry name" value="HATPase_c"/>
    <property type="match status" value="1"/>
</dbReference>
<evidence type="ECO:0000256" key="2">
    <source>
        <dbReference type="ARBA" id="ARBA00004236"/>
    </source>
</evidence>
<keyword evidence="5" id="KW-0808">Transferase</keyword>
<dbReference type="Gene3D" id="1.10.287.130">
    <property type="match status" value="1"/>
</dbReference>
<gene>
    <name evidence="15" type="ORF">BJL86_0167</name>
</gene>
<dbReference type="InterPro" id="IPR005467">
    <property type="entry name" value="His_kinase_dom"/>
</dbReference>
<evidence type="ECO:0000259" key="14">
    <source>
        <dbReference type="PROSITE" id="PS50885"/>
    </source>
</evidence>
<dbReference type="CDD" id="cd06225">
    <property type="entry name" value="HAMP"/>
    <property type="match status" value="1"/>
</dbReference>
<evidence type="ECO:0000256" key="1">
    <source>
        <dbReference type="ARBA" id="ARBA00000085"/>
    </source>
</evidence>
<keyword evidence="9" id="KW-0902">Two-component regulatory system</keyword>
<dbReference type="GO" id="GO:0000155">
    <property type="term" value="F:phosphorelay sensor kinase activity"/>
    <property type="evidence" value="ECO:0007669"/>
    <property type="project" value="InterPro"/>
</dbReference>
<feature type="domain" description="Histidine kinase" evidence="13">
    <location>
        <begin position="261"/>
        <end position="494"/>
    </location>
</feature>
<feature type="region of interest" description="Disordered" evidence="11">
    <location>
        <begin position="55"/>
        <end position="82"/>
    </location>
</feature>
<organism evidence="15 16">
    <name type="scientific">Dietzia timorensis</name>
    <dbReference type="NCBI Taxonomy" id="499555"/>
    <lineage>
        <taxon>Bacteria</taxon>
        <taxon>Bacillati</taxon>
        <taxon>Actinomycetota</taxon>
        <taxon>Actinomycetes</taxon>
        <taxon>Mycobacteriales</taxon>
        <taxon>Dietziaceae</taxon>
        <taxon>Dietzia</taxon>
    </lineage>
</organism>
<dbReference type="Proteomes" id="UP000186104">
    <property type="component" value="Chromosome"/>
</dbReference>
<evidence type="ECO:0000256" key="6">
    <source>
        <dbReference type="ARBA" id="ARBA00022692"/>
    </source>
</evidence>
<sequence length="502" mass="53334">MKFFDRYPLRVLLVAATVALVALGLIASSAAVTLTMRSQLIASEDAKLREAMNEWAATSPPPGPPSSLDGDPLSPEGPSRERPPSEYFIAVRTAAGDLVFVVDDNPSQPELPAKVNLSEPFELPDAEGGGSWRALADVDRQGNITVLAVPMSTTVDGTVTKLIQVQALVGLAVLIGVGTCAWLLVRRSLRPLQAVEQTAHQIADGNFDRRLPELSPRTEVGSLAQSFNWMAGSIESAFTATEASRHKAAASEERMRRFVADAGHELRTPLTSIIGFAELYRTKMLPDADVAFGRIEPEARRMQALVEDLLTLARLDTERPMSREPVDLTQVAADAVAGAHAIEPARRVELRLDAAPVLTGDGDKLRQVALNLVVNALRHAGEDANVTVTVTESVAASAPATHTASIGPAQRPGTPLAVLEVDDDGVGMPAEAAAKSFERFHRIDDSRNRSDSGGGSGLGLSIVAGIVQAHGGTVHLDTAPESGAHFRVELPVDSERPANEPF</sequence>
<dbReference type="InterPro" id="IPR050428">
    <property type="entry name" value="TCS_sensor_his_kinase"/>
</dbReference>
<comment type="subcellular location">
    <subcellularLocation>
        <location evidence="2">Cell membrane</location>
    </subcellularLocation>
</comment>
<dbReference type="PROSITE" id="PS50885">
    <property type="entry name" value="HAMP"/>
    <property type="match status" value="1"/>
</dbReference>
<dbReference type="OrthoDB" id="9786919at2"/>
<dbReference type="CDD" id="cd00075">
    <property type="entry name" value="HATPase"/>
    <property type="match status" value="1"/>
</dbReference>